<protein>
    <submittedName>
        <fullName evidence="3">Uncharacterized protein</fullName>
    </submittedName>
</protein>
<evidence type="ECO:0000313" key="3">
    <source>
        <dbReference type="EMBL" id="QYC44914.1"/>
    </source>
</evidence>
<evidence type="ECO:0000256" key="1">
    <source>
        <dbReference type="SAM" id="MobiDB-lite"/>
    </source>
</evidence>
<feature type="compositionally biased region" description="Polar residues" evidence="1">
    <location>
        <begin position="254"/>
        <end position="264"/>
    </location>
</feature>
<feature type="compositionally biased region" description="Gly residues" evidence="1">
    <location>
        <begin position="299"/>
        <end position="317"/>
    </location>
</feature>
<proteinExistence type="predicted"/>
<name>A0ABX8UAZ2_9ACTN</name>
<feature type="region of interest" description="Disordered" evidence="1">
    <location>
        <begin position="245"/>
        <end position="271"/>
    </location>
</feature>
<feature type="transmembrane region" description="Helical" evidence="2">
    <location>
        <begin position="575"/>
        <end position="597"/>
    </location>
</feature>
<organism evidence="3 4">
    <name type="scientific">Nonomuraea coxensis DSM 45129</name>
    <dbReference type="NCBI Taxonomy" id="1122611"/>
    <lineage>
        <taxon>Bacteria</taxon>
        <taxon>Bacillati</taxon>
        <taxon>Actinomycetota</taxon>
        <taxon>Actinomycetes</taxon>
        <taxon>Streptosporangiales</taxon>
        <taxon>Streptosporangiaceae</taxon>
        <taxon>Nonomuraea</taxon>
    </lineage>
</organism>
<keyword evidence="4" id="KW-1185">Reference proteome</keyword>
<feature type="region of interest" description="Disordered" evidence="1">
    <location>
        <begin position="292"/>
        <end position="405"/>
    </location>
</feature>
<reference evidence="3 4" key="1">
    <citation type="journal article" date="2021" name="ACS Chem. Biol.">
        <title>Genomic-Led Discovery of a Novel Glycopeptide Antibiotic by Nonomuraea coxensis DSM 45129.</title>
        <authorList>
            <person name="Yushchuk O."/>
            <person name="Vior N.M."/>
            <person name="Andreo-Vidal A."/>
            <person name="Berini F."/>
            <person name="Ruckert C."/>
            <person name="Busche T."/>
            <person name="Binda E."/>
            <person name="Kalinowski J."/>
            <person name="Truman A.W."/>
            <person name="Marinelli F."/>
        </authorList>
    </citation>
    <scope>NUCLEOTIDE SEQUENCE [LARGE SCALE GENOMIC DNA]</scope>
    <source>
        <strain evidence="3 4">DSM 45129</strain>
    </source>
</reference>
<dbReference type="EMBL" id="CP068985">
    <property type="protein sequence ID" value="QYC44914.1"/>
    <property type="molecule type" value="Genomic_DNA"/>
</dbReference>
<feature type="compositionally biased region" description="Basic and acidic residues" evidence="1">
    <location>
        <begin position="352"/>
        <end position="362"/>
    </location>
</feature>
<evidence type="ECO:0000256" key="2">
    <source>
        <dbReference type="SAM" id="Phobius"/>
    </source>
</evidence>
<dbReference type="Proteomes" id="UP000824681">
    <property type="component" value="Chromosome"/>
</dbReference>
<gene>
    <name evidence="3" type="ORF">Nocox_36800</name>
</gene>
<keyword evidence="2" id="KW-0472">Membrane</keyword>
<sequence>MRRGWMLAGVVILAAVPAVPVAASGVSLVLERVEPAEDGVGKWLRTGDMQRFRVRVNGMSAGGGRVVVAAAPAAALSAVTCERPSPAAPAPGFQTPVTERKALAVQPGVAARLADRALTLAGVTERGDAATVSGARMCRLGSEAGARSVDVTVTAPEGTGEVVLAAVAKVRHEADGAAETVEETVTTPVVSGGPVLAGAAVESAAPAAVNGGRQPLPAPVEPDRVGGAPTTHHCFPAHRCPVPVLDQAPPPYTDTATGNAQPAQPSVAHQDRAGAGWLQGSEDVLVAPQGVGQAQAPGQGQGQGQAQGQGQVTGGGQPSAPQVLPQGPFARAPEQRGQAGQIRRARQARRVGHGERRGHREQAGPQARTAPSAQDVPPAATAPQARVAPQTHTAPRAQAASPAHVGRRVSAVPQVPGLAGSQVPQGVGAVGQGLSGVRSPEVAGEAGALAVPPAGVGGLLGAGPVVPSAGVGGFPADGGSGVGGSPADGGSGVGGASGGGASGGGASGGGASGGGAAGGGSLAGSSLAGGVLPGGPGVPPGGEGGFGVPLPVELRMAHEKPRPVAAVVNPLKGSLGHVLAAAAVATLLAGLWGIVTVQKRSKRKMVR</sequence>
<keyword evidence="2" id="KW-0812">Transmembrane</keyword>
<feature type="region of interest" description="Disordered" evidence="1">
    <location>
        <begin position="480"/>
        <end position="517"/>
    </location>
</feature>
<evidence type="ECO:0000313" key="4">
    <source>
        <dbReference type="Proteomes" id="UP000824681"/>
    </source>
</evidence>
<keyword evidence="2" id="KW-1133">Transmembrane helix</keyword>
<accession>A0ABX8UAZ2</accession>